<sequence length="179" mass="19340">MAELCDAARSVLILVDFQEALLPAIHEGEAALERAIVLARAASELGVPVMGTEQNPDGLGPNHPRIRQLCDRTITKTHFAATSQPDFLTCLDPQRDELIVAGCEAHVCVLQTVLGLLAHGYRVRLVADGIGSRRASDREVAIARASAAGATVVTSEMVIFEWLRHSDHAAFRSLLKLVK</sequence>
<dbReference type="Pfam" id="PF00857">
    <property type="entry name" value="Isochorismatase"/>
    <property type="match status" value="1"/>
</dbReference>
<dbReference type="STRING" id="442341.SAMN04487959_10351"/>
<dbReference type="EMBL" id="FOPY01000003">
    <property type="protein sequence ID" value="SFH35733.1"/>
    <property type="molecule type" value="Genomic_DNA"/>
</dbReference>
<accession>A0A1I2ZD11</accession>
<dbReference type="InterPro" id="IPR050993">
    <property type="entry name" value="Isochorismatase_domain"/>
</dbReference>
<dbReference type="Gene3D" id="3.40.50.850">
    <property type="entry name" value="Isochorismatase-like"/>
    <property type="match status" value="1"/>
</dbReference>
<dbReference type="AlphaFoldDB" id="A0A1I2ZD11"/>
<dbReference type="RefSeq" id="WP_092843806.1">
    <property type="nucleotide sequence ID" value="NZ_FOPY01000003.1"/>
</dbReference>
<dbReference type="PANTHER" id="PTHR14119:SF3">
    <property type="entry name" value="ISOCHORISMATASE DOMAIN-CONTAINING PROTEIN 2"/>
    <property type="match status" value="1"/>
</dbReference>
<dbReference type="PANTHER" id="PTHR14119">
    <property type="entry name" value="HYDROLASE"/>
    <property type="match status" value="1"/>
</dbReference>
<dbReference type="InterPro" id="IPR036380">
    <property type="entry name" value="Isochorismatase-like_sf"/>
</dbReference>
<organism evidence="2 3">
    <name type="scientific">Modicisalibacter xianhensis</name>
    <dbReference type="NCBI Taxonomy" id="442341"/>
    <lineage>
        <taxon>Bacteria</taxon>
        <taxon>Pseudomonadati</taxon>
        <taxon>Pseudomonadota</taxon>
        <taxon>Gammaproteobacteria</taxon>
        <taxon>Oceanospirillales</taxon>
        <taxon>Halomonadaceae</taxon>
        <taxon>Modicisalibacter</taxon>
    </lineage>
</organism>
<reference evidence="2 3" key="1">
    <citation type="submission" date="2016-10" db="EMBL/GenBank/DDBJ databases">
        <authorList>
            <person name="de Groot N.N."/>
        </authorList>
    </citation>
    <scope>NUCLEOTIDE SEQUENCE [LARGE SCALE GENOMIC DNA]</scope>
    <source>
        <strain evidence="2 3">CGMCC 1.6848</strain>
    </source>
</reference>
<feature type="domain" description="Isochorismatase-like" evidence="1">
    <location>
        <begin position="10"/>
        <end position="156"/>
    </location>
</feature>
<dbReference type="InterPro" id="IPR000868">
    <property type="entry name" value="Isochorismatase-like_dom"/>
</dbReference>
<protein>
    <submittedName>
        <fullName evidence="2">Nicotinamidase-related amidase</fullName>
    </submittedName>
</protein>
<keyword evidence="3" id="KW-1185">Reference proteome</keyword>
<name>A0A1I2ZD11_9GAMM</name>
<proteinExistence type="predicted"/>
<evidence type="ECO:0000313" key="3">
    <source>
        <dbReference type="Proteomes" id="UP000199040"/>
    </source>
</evidence>
<dbReference type="SUPFAM" id="SSF52499">
    <property type="entry name" value="Isochorismatase-like hydrolases"/>
    <property type="match status" value="1"/>
</dbReference>
<evidence type="ECO:0000313" key="2">
    <source>
        <dbReference type="EMBL" id="SFH35733.1"/>
    </source>
</evidence>
<evidence type="ECO:0000259" key="1">
    <source>
        <dbReference type="Pfam" id="PF00857"/>
    </source>
</evidence>
<gene>
    <name evidence="2" type="ORF">SAMN04487959_10351</name>
</gene>
<dbReference type="Proteomes" id="UP000199040">
    <property type="component" value="Unassembled WGS sequence"/>
</dbReference>